<feature type="transmembrane region" description="Helical" evidence="5">
    <location>
        <begin position="177"/>
        <end position="200"/>
    </location>
</feature>
<dbReference type="RefSeq" id="WP_158245902.1">
    <property type="nucleotide sequence ID" value="NZ_CVTD020000015.1"/>
</dbReference>
<evidence type="ECO:0000256" key="1">
    <source>
        <dbReference type="ARBA" id="ARBA00004141"/>
    </source>
</evidence>
<feature type="transmembrane region" description="Helical" evidence="5">
    <location>
        <begin position="20"/>
        <end position="38"/>
    </location>
</feature>
<keyword evidence="3 5" id="KW-1133">Transmembrane helix</keyword>
<dbReference type="Pfam" id="PF12698">
    <property type="entry name" value="ABC2_membrane_3"/>
    <property type="match status" value="1"/>
</dbReference>
<protein>
    <recommendedName>
        <fullName evidence="6">ABC-2 type transporter transmembrane domain-containing protein</fullName>
    </recommendedName>
</protein>
<evidence type="ECO:0000313" key="8">
    <source>
        <dbReference type="Proteomes" id="UP000236497"/>
    </source>
</evidence>
<dbReference type="EMBL" id="CVTD020000015">
    <property type="protein sequence ID" value="CRZ34411.1"/>
    <property type="molecule type" value="Genomic_DNA"/>
</dbReference>
<evidence type="ECO:0000256" key="5">
    <source>
        <dbReference type="SAM" id="Phobius"/>
    </source>
</evidence>
<keyword evidence="4 5" id="KW-0472">Membrane</keyword>
<dbReference type="AlphaFoldDB" id="A0A0H5SHX2"/>
<organism evidence="7 8">
    <name type="scientific">Herbinix hemicellulosilytica</name>
    <dbReference type="NCBI Taxonomy" id="1564487"/>
    <lineage>
        <taxon>Bacteria</taxon>
        <taxon>Bacillati</taxon>
        <taxon>Bacillota</taxon>
        <taxon>Clostridia</taxon>
        <taxon>Lachnospirales</taxon>
        <taxon>Lachnospiraceae</taxon>
        <taxon>Herbinix</taxon>
    </lineage>
</organism>
<feature type="transmembrane region" description="Helical" evidence="5">
    <location>
        <begin position="221"/>
        <end position="247"/>
    </location>
</feature>
<name>A0A0H5SHX2_HERHM</name>
<comment type="subcellular location">
    <subcellularLocation>
        <location evidence="1">Membrane</location>
        <topology evidence="1">Multi-pass membrane protein</topology>
    </subcellularLocation>
</comment>
<dbReference type="GO" id="GO:0016020">
    <property type="term" value="C:membrane"/>
    <property type="evidence" value="ECO:0007669"/>
    <property type="project" value="UniProtKB-SubCell"/>
</dbReference>
<evidence type="ECO:0000256" key="3">
    <source>
        <dbReference type="ARBA" id="ARBA00022989"/>
    </source>
</evidence>
<feature type="domain" description="ABC-2 type transporter transmembrane" evidence="6">
    <location>
        <begin position="17"/>
        <end position="361"/>
    </location>
</feature>
<accession>A0A0H5SHX2</accession>
<dbReference type="InterPro" id="IPR052902">
    <property type="entry name" value="ABC-2_transporter"/>
</dbReference>
<sequence length="367" mass="41966">MIQIIIKETKEFLRDKSNIFFFFIFPVMLVFLLGNLLANLDKAEEVIGEVRIHYGIEGISDIDFVTVKEFIKGLEDRKNFFFNETDDIASSIDLATDGGIDAVVLFKNDPMEIQIYEGTNRIKNRTVNSIMNGFTQLNKAVDIIIKNNKQALIDQPNYESDYIMHKDLGIKRTMLDYYAITMMTMMCFMSIMIGAICFMGERQEKTIIRLRIAPISRVKLFFGKILGLLPQTLLQILILMVFSSLLFGAHYALYLFDNIHLFFMFTVISFTMISLGAVYGLYIDVNPMAGILPVLWLMMFFSGTYSKEIVIEGLSKYLPIYQVQEAAFDLTIFGRHQKANTVIIVCLIISLAALVFGAMGFLRKEEK</sequence>
<dbReference type="Proteomes" id="UP000236497">
    <property type="component" value="Unassembled WGS sequence"/>
</dbReference>
<dbReference type="GO" id="GO:0140359">
    <property type="term" value="F:ABC-type transporter activity"/>
    <property type="evidence" value="ECO:0007669"/>
    <property type="project" value="InterPro"/>
</dbReference>
<evidence type="ECO:0000256" key="4">
    <source>
        <dbReference type="ARBA" id="ARBA00023136"/>
    </source>
</evidence>
<evidence type="ECO:0000313" key="7">
    <source>
        <dbReference type="EMBL" id="CRZ34411.1"/>
    </source>
</evidence>
<dbReference type="PANTHER" id="PTHR43027:SF1">
    <property type="entry name" value="DOXORUBICIN RESISTANCE ABC TRANSPORTER PERMEASE PROTEIN DRRC-RELATED"/>
    <property type="match status" value="1"/>
</dbReference>
<proteinExistence type="predicted"/>
<gene>
    <name evidence="7" type="ORF">HHT355_1209</name>
</gene>
<dbReference type="PANTHER" id="PTHR43027">
    <property type="entry name" value="DOXORUBICIN RESISTANCE ABC TRANSPORTER PERMEASE PROTEIN DRRC-RELATED"/>
    <property type="match status" value="1"/>
</dbReference>
<reference evidence="7 8" key="1">
    <citation type="submission" date="2015-06" db="EMBL/GenBank/DDBJ databases">
        <authorList>
            <person name="Wibberg Daniel"/>
        </authorList>
    </citation>
    <scope>NUCLEOTIDE SEQUENCE [LARGE SCALE GENOMIC DNA]</scope>
    <source>
        <strain evidence="7 8">T3/55T</strain>
    </source>
</reference>
<evidence type="ECO:0000259" key="6">
    <source>
        <dbReference type="Pfam" id="PF12698"/>
    </source>
</evidence>
<keyword evidence="8" id="KW-1185">Reference proteome</keyword>
<feature type="transmembrane region" description="Helical" evidence="5">
    <location>
        <begin position="342"/>
        <end position="362"/>
    </location>
</feature>
<evidence type="ECO:0000256" key="2">
    <source>
        <dbReference type="ARBA" id="ARBA00022692"/>
    </source>
</evidence>
<dbReference type="InterPro" id="IPR013525">
    <property type="entry name" value="ABC2_TM"/>
</dbReference>
<feature type="transmembrane region" description="Helical" evidence="5">
    <location>
        <begin position="259"/>
        <end position="282"/>
    </location>
</feature>
<keyword evidence="2 5" id="KW-0812">Transmembrane</keyword>
<feature type="transmembrane region" description="Helical" evidence="5">
    <location>
        <begin position="289"/>
        <end position="306"/>
    </location>
</feature>